<evidence type="ECO:0000256" key="5">
    <source>
        <dbReference type="SAM" id="Phobius"/>
    </source>
</evidence>
<dbReference type="SUPFAM" id="SSF103473">
    <property type="entry name" value="MFS general substrate transporter"/>
    <property type="match status" value="1"/>
</dbReference>
<feature type="transmembrane region" description="Helical" evidence="5">
    <location>
        <begin position="89"/>
        <end position="111"/>
    </location>
</feature>
<dbReference type="GO" id="GO:0022857">
    <property type="term" value="F:transmembrane transporter activity"/>
    <property type="evidence" value="ECO:0007669"/>
    <property type="project" value="TreeGrafter"/>
</dbReference>
<dbReference type="PANTHER" id="PTHR23502:SF60">
    <property type="entry name" value="MAJOR FACILITATOR SUPERFAMILY (MFS) PROFILE DOMAIN-CONTAINING PROTEIN-RELATED"/>
    <property type="match status" value="1"/>
</dbReference>
<keyword evidence="4 5" id="KW-0472">Membrane</keyword>
<keyword evidence="2 5" id="KW-0812">Transmembrane</keyword>
<evidence type="ECO:0000313" key="6">
    <source>
        <dbReference type="EMBL" id="KAK0452079.1"/>
    </source>
</evidence>
<dbReference type="GO" id="GO:0005886">
    <property type="term" value="C:plasma membrane"/>
    <property type="evidence" value="ECO:0007669"/>
    <property type="project" value="TreeGrafter"/>
</dbReference>
<feature type="transmembrane region" description="Helical" evidence="5">
    <location>
        <begin position="135"/>
        <end position="153"/>
    </location>
</feature>
<feature type="transmembrane region" description="Helical" evidence="5">
    <location>
        <begin position="160"/>
        <end position="183"/>
    </location>
</feature>
<reference evidence="6" key="1">
    <citation type="submission" date="2023-06" db="EMBL/GenBank/DDBJ databases">
        <authorList>
            <consortium name="Lawrence Berkeley National Laboratory"/>
            <person name="Ahrendt S."/>
            <person name="Sahu N."/>
            <person name="Indic B."/>
            <person name="Wong-Bajracharya J."/>
            <person name="Merenyi Z."/>
            <person name="Ke H.-M."/>
            <person name="Monk M."/>
            <person name="Kocsube S."/>
            <person name="Drula E."/>
            <person name="Lipzen A."/>
            <person name="Balint B."/>
            <person name="Henrissat B."/>
            <person name="Andreopoulos B."/>
            <person name="Martin F.M."/>
            <person name="Harder C.B."/>
            <person name="Rigling D."/>
            <person name="Ford K.L."/>
            <person name="Foster G.D."/>
            <person name="Pangilinan J."/>
            <person name="Papanicolaou A."/>
            <person name="Barry K."/>
            <person name="LaButti K."/>
            <person name="Viragh M."/>
            <person name="Koriabine M."/>
            <person name="Yan M."/>
            <person name="Riley R."/>
            <person name="Champramary S."/>
            <person name="Plett K.L."/>
            <person name="Tsai I.J."/>
            <person name="Slot J."/>
            <person name="Sipos G."/>
            <person name="Plett J."/>
            <person name="Nagy L.G."/>
            <person name="Grigoriev I.V."/>
        </authorList>
    </citation>
    <scope>NUCLEOTIDE SEQUENCE</scope>
    <source>
        <strain evidence="6">CCBAS 213</strain>
    </source>
</reference>
<evidence type="ECO:0000256" key="4">
    <source>
        <dbReference type="ARBA" id="ARBA00023136"/>
    </source>
</evidence>
<gene>
    <name evidence="6" type="ORF">EV420DRAFT_1482168</name>
</gene>
<evidence type="ECO:0000256" key="3">
    <source>
        <dbReference type="ARBA" id="ARBA00022989"/>
    </source>
</evidence>
<comment type="subcellular location">
    <subcellularLocation>
        <location evidence="1">Membrane</location>
        <topology evidence="1">Multi-pass membrane protein</topology>
    </subcellularLocation>
</comment>
<evidence type="ECO:0000313" key="7">
    <source>
        <dbReference type="Proteomes" id="UP001175211"/>
    </source>
</evidence>
<dbReference type="GeneID" id="85353414"/>
<accession>A0AA39K2Q8</accession>
<dbReference type="Proteomes" id="UP001175211">
    <property type="component" value="Unassembled WGS sequence"/>
</dbReference>
<dbReference type="PANTHER" id="PTHR23502">
    <property type="entry name" value="MAJOR FACILITATOR SUPERFAMILY"/>
    <property type="match status" value="1"/>
</dbReference>
<dbReference type="InterPro" id="IPR036259">
    <property type="entry name" value="MFS_trans_sf"/>
</dbReference>
<dbReference type="EMBL" id="JAUEPS010000031">
    <property type="protein sequence ID" value="KAK0452079.1"/>
    <property type="molecule type" value="Genomic_DNA"/>
</dbReference>
<feature type="transmembrane region" description="Helical" evidence="5">
    <location>
        <begin position="382"/>
        <end position="406"/>
    </location>
</feature>
<comment type="caution">
    <text evidence="6">The sequence shown here is derived from an EMBL/GenBank/DDBJ whole genome shotgun (WGS) entry which is preliminary data.</text>
</comment>
<dbReference type="AlphaFoldDB" id="A0AA39K2Q8"/>
<dbReference type="RefSeq" id="XP_060327913.1">
    <property type="nucleotide sequence ID" value="XM_060469866.1"/>
</dbReference>
<keyword evidence="7" id="KW-1185">Reference proteome</keyword>
<dbReference type="Gene3D" id="1.20.1250.20">
    <property type="entry name" value="MFS general substrate transporter like domains"/>
    <property type="match status" value="1"/>
</dbReference>
<feature type="transmembrane region" description="Helical" evidence="5">
    <location>
        <begin position="309"/>
        <end position="329"/>
    </location>
</feature>
<sequence>MTSTEEKIIVVSWAGDDDPENPKNWTNTQKWIVTGLISTSVMLSHMSSSMIAPAARDVAKDLGSTSPIFEPLLTSVFILAYGKAEPTTWNSLITLLPAFGFLYFVSIAHVLGRSRVVQLANSSIFSALLRKDPNTMWLCRFFAGISATIVGAPKRPSRGVALLAIPSLLGPVIGPIVGAWLVMNTTWKWIFWSTSIAAVFVQVGSFFWLKETLRTSYPGPKSKTSSLLYITRASELQDYITSHLGLAFMEEHKSPMQPRTSYIAASVPRYGTNWSSLSIESSLYYPAALLVTIGLLITDTSYFQGGVLQALYTGSFRILVGITVNWKAIQGYLIDTYTVRATPAHRGLSLLRSLGGFALPLCSSSLYENLGYGKGNTILADWALGIGILLQVLGCITQARVLILWFSGTILRRKSAMVIHE</sequence>
<evidence type="ECO:0000256" key="1">
    <source>
        <dbReference type="ARBA" id="ARBA00004141"/>
    </source>
</evidence>
<name>A0AA39K2Q8_ARMTA</name>
<feature type="transmembrane region" description="Helical" evidence="5">
    <location>
        <begin position="189"/>
        <end position="209"/>
    </location>
</feature>
<feature type="transmembrane region" description="Helical" evidence="5">
    <location>
        <begin position="283"/>
        <end position="303"/>
    </location>
</feature>
<keyword evidence="3 5" id="KW-1133">Transmembrane helix</keyword>
<protein>
    <submittedName>
        <fullName evidence="6">Major facilitator superfamily domain-containing protein</fullName>
    </submittedName>
</protein>
<organism evidence="6 7">
    <name type="scientific">Armillaria tabescens</name>
    <name type="common">Ringless honey mushroom</name>
    <name type="synonym">Agaricus tabescens</name>
    <dbReference type="NCBI Taxonomy" id="1929756"/>
    <lineage>
        <taxon>Eukaryota</taxon>
        <taxon>Fungi</taxon>
        <taxon>Dikarya</taxon>
        <taxon>Basidiomycota</taxon>
        <taxon>Agaricomycotina</taxon>
        <taxon>Agaricomycetes</taxon>
        <taxon>Agaricomycetidae</taxon>
        <taxon>Agaricales</taxon>
        <taxon>Marasmiineae</taxon>
        <taxon>Physalacriaceae</taxon>
        <taxon>Desarmillaria</taxon>
    </lineage>
</organism>
<evidence type="ECO:0000256" key="2">
    <source>
        <dbReference type="ARBA" id="ARBA00022692"/>
    </source>
</evidence>
<proteinExistence type="predicted"/>
<feature type="transmembrane region" description="Helical" evidence="5">
    <location>
        <begin position="350"/>
        <end position="367"/>
    </location>
</feature>